<name>L8PBJ4_STRVR</name>
<evidence type="ECO:0000256" key="1">
    <source>
        <dbReference type="SAM" id="MobiDB-lite"/>
    </source>
</evidence>
<evidence type="ECO:0000313" key="2">
    <source>
        <dbReference type="EMBL" id="ELS54961.1"/>
    </source>
</evidence>
<dbReference type="AlphaFoldDB" id="L8PBJ4"/>
<dbReference type="PATRIC" id="fig|1160705.3.peg.4099"/>
<accession>L8PBJ4</accession>
<protein>
    <submittedName>
        <fullName evidence="2">Uncharacterized protein</fullName>
    </submittedName>
</protein>
<comment type="caution">
    <text evidence="2">The sequence shown here is derived from an EMBL/GenBank/DDBJ whole genome shotgun (WGS) entry which is preliminary data.</text>
</comment>
<sequence>MLRALIEQCVENLRHKRELAKRRWEQEERWREEDRAVALAARAANDVSAARHGEVMRRLAGISYVTLRCHEDTWTFVARAAFGVWEPSWSQSTYDGWSRVGPNGRQLNLFTVDPNLPQGRITKGADGMQDVLVSGHNLVRILDVLRTVAHSEDPARGARGKTLYERISAVADMADPADPAGKTTGFIVRIDDSLRERHPQKPSWPLPTPAALTTTPASTTAVLLRDMPTLPASTRRREVVSPSEGDVP</sequence>
<evidence type="ECO:0000313" key="3">
    <source>
        <dbReference type="Proteomes" id="UP000011205"/>
    </source>
</evidence>
<reference evidence="2 3" key="1">
    <citation type="journal article" date="2013" name="Genome Announc.">
        <title>Draft Genome Sequence of Streptomyces viridochromogenes Strain Tu57, Producer of Avilamycin.</title>
        <authorList>
            <person name="Gruning B.A."/>
            <person name="Erxleben A."/>
            <person name="Hahnlein A."/>
            <person name="Gunther S."/>
        </authorList>
    </citation>
    <scope>NUCLEOTIDE SEQUENCE [LARGE SCALE GENOMIC DNA]</scope>
    <source>
        <strain evidence="2 3">Tue57</strain>
    </source>
</reference>
<dbReference type="Proteomes" id="UP000011205">
    <property type="component" value="Unassembled WGS sequence"/>
</dbReference>
<dbReference type="EMBL" id="AMLP01000124">
    <property type="protein sequence ID" value="ELS54961.1"/>
    <property type="molecule type" value="Genomic_DNA"/>
</dbReference>
<proteinExistence type="predicted"/>
<dbReference type="RefSeq" id="WP_003999479.1">
    <property type="nucleotide sequence ID" value="NZ_AMLP01000124.1"/>
</dbReference>
<organism evidence="2 3">
    <name type="scientific">Streptomyces viridochromogenes Tue57</name>
    <dbReference type="NCBI Taxonomy" id="1160705"/>
    <lineage>
        <taxon>Bacteria</taxon>
        <taxon>Bacillati</taxon>
        <taxon>Actinomycetota</taxon>
        <taxon>Actinomycetes</taxon>
        <taxon>Kitasatosporales</taxon>
        <taxon>Streptomycetaceae</taxon>
        <taxon>Streptomyces</taxon>
    </lineage>
</organism>
<feature type="region of interest" description="Disordered" evidence="1">
    <location>
        <begin position="226"/>
        <end position="248"/>
    </location>
</feature>
<gene>
    <name evidence="2" type="ORF">STVIR_4142</name>
</gene>